<feature type="transmembrane region" description="Helical" evidence="10">
    <location>
        <begin position="279"/>
        <end position="312"/>
    </location>
</feature>
<evidence type="ECO:0000256" key="2">
    <source>
        <dbReference type="ARBA" id="ARBA00008869"/>
    </source>
</evidence>
<evidence type="ECO:0000259" key="11">
    <source>
        <dbReference type="PROSITE" id="PS50893"/>
    </source>
</evidence>
<feature type="transmembrane region" description="Helical" evidence="10">
    <location>
        <begin position="1303"/>
        <end position="1326"/>
    </location>
</feature>
<dbReference type="GO" id="GO:0005524">
    <property type="term" value="F:ATP binding"/>
    <property type="evidence" value="ECO:0007669"/>
    <property type="project" value="UniProtKB-KW"/>
</dbReference>
<sequence>MAGGLSLRQGAANAGLFVRRWWRQFKGLTIKNTLIVVVRRPALGAVVILNPILWIYLGSLPPGIWSLRAAGSGTVGNPNPAVTSLQMPRAQPCTLPDLGSCTSPIVYAPDTPATEAVMKAFANSTGYAYGQDIIGFETVPNMASRLYDVDDPIAVSAAITFRGGSVANFLLMTNGTAFGPSGYILHTALHAQILGNAQGSTTPFYVAQTQPLPDITADGDLLYRYTPTSQPFDLQLMLLPVVVTLAYLPIMVLATYTMADEKQFGLVNPLRRLGLYESAYLASIFIPLLILQTAASLVGSITVLCVGTHLLVLYNTSFSIVFLTFWLFGWALIALGLLTACIPKPVLQKALTGSIVVLAIVFSLATYLTSGGLGAIEHAPPYSYSQYSPTTPPASLYGHSLMPWFLLMKIIDDCASRTVLHTVPDMDGQRVLSLADYPFSQVDDPQGNCTVVVSNTPVTFNPPSTSSTFDALIVITLLYMVAVWYADQIFSVGELGGRQVWYFPVTRRYWFGAQRKTVTTDGDTLALLQQTSAQQQSVNIRKISKTFDKTTAVREVTTSMLPNEVTALLGQNGAGKSTLFNMITGLMEPSAGEGFVCGHSITHDSASIQAIIGTCSQGDFLWDLLTPLEHIRLYMCFRPPAEGANETPEPYATWLLKQVALLKVKDKVVRTFSGGMKRRMSVVLSLLGEPLLIALDEPTTGMDPINRRRVWNVVERIKSNRVVLLTTHSMEEADHLADKVLIMHRAQLKAEGSTSFLKRRFGKQFEISLLAGGEPRQSLLAFVNSLIPDAEIVEASTGGVRVAVTSAQAHFLPAFFKAVREANLAARQNGTRLERECSISHTTLAQVFLKVCQANNDVAIEVVAADNRADDDRAVMEQRCVLCRLRDRERATLYTLDRVPVTVDDLVCVKCATGQHDGDPVPDDRFGNVVAPSPTSPPTPAVPLDDPAPEPARYEPVNDAALGTSVRAVILSQINAVLYKNLCIARHRRRANGCLAVVLFLSIALIALMSGGGTSTQAYYDAYLHQHYCCRGSTCFLYPTAGASQASYGTAAAPTCNLTKAANDLADDWTRQRSSTKDVGSPSIWIEGGNAAAVVSLLAPSSIASGITFRAGSVGAVTRTQTQWKQQATAFPSECSFFQSGHSRVSWLWEEPTSMMYTVYQNASNWMYYSVKPDPIATWKASLPSLVMQIDNSTAAPRTIRASFYDSDNSPYAWTNLRLVMYYNGSLYASACQGVFYAGASQWATPREYNNFPAVTSLVDTASLIRVVASSLATGHPDALNDGTFAPLPTVTFVGTKVTPPGIFILDIFVPLTSMFLMPFAIDLLVTEKQTQLRFMMTLQGMKGLSYWTASIVWIAGTSLLIMVFVVGLSAVITSATFVQANSALLVCTLVSWSLTEAGVSILVSALFRSGGIASIVVYVAAAATTIAGVVFVVLPDYQSSWTMYAFPSILFTVMFHNSVDGPGPGAVRVLTGQIFAMLAVGVAYAVIGWYLQVSLPTSKEPGRPPISWRSLCRPPNKSIQPTMVALALGSTPDHDEDEDVKAERDRVLNDTSSRRLAVSIAGLGKAYDGKAALDDLYLGIEYGECCAILGPNGAGKSTTLNMLCGLIRPTQGTARVGGSDIHDRTSLFRSLGCCPQFDVVWPTLTVRETLAFYARMRSCPSSQIVGWVQRAAENVELDGDPFDTISSSLSGGQRRRLSIAIALIGSPKVVLLDEPTTGLDPDTRLHIWKIIGQQKAQGRCVIITTHSMEEADNLCTRVAIIAAGRLRCVGSQARLKKRFGHGYTITVRMDVSSPDPPPLSDATVGECERRILLKITNFMTTSVSPSARLIDANKSTETLRKIAATVNPETGAPAGSSWRFERQYLVESTESLDLERVFHVMQNDARLLGVSTWGIAEPSLDDVFVKVAGNFMDED</sequence>
<dbReference type="Pfam" id="PF00005">
    <property type="entry name" value="ABC_tran"/>
    <property type="match status" value="2"/>
</dbReference>
<reference evidence="12 13" key="1">
    <citation type="submission" date="2018-03" db="EMBL/GenBank/DDBJ databases">
        <authorList>
            <person name="Fogelqvist J."/>
        </authorList>
    </citation>
    <scope>NUCLEOTIDE SEQUENCE [LARGE SCALE GENOMIC DNA]</scope>
</reference>
<dbReference type="GO" id="GO:0140359">
    <property type="term" value="F:ABC-type transporter activity"/>
    <property type="evidence" value="ECO:0007669"/>
    <property type="project" value="InterPro"/>
</dbReference>
<feature type="region of interest" description="Disordered" evidence="9">
    <location>
        <begin position="931"/>
        <end position="950"/>
    </location>
</feature>
<keyword evidence="6" id="KW-0067">ATP-binding</keyword>
<keyword evidence="12" id="KW-0496">Mitochondrion</keyword>
<evidence type="ECO:0000256" key="3">
    <source>
        <dbReference type="ARBA" id="ARBA00022448"/>
    </source>
</evidence>
<keyword evidence="4 10" id="KW-0812">Transmembrane</keyword>
<dbReference type="SMART" id="SM00382">
    <property type="entry name" value="AAA"/>
    <property type="match status" value="2"/>
</dbReference>
<proteinExistence type="inferred from homology"/>
<dbReference type="PANTHER" id="PTHR19229">
    <property type="entry name" value="ATP-BINDING CASSETTE TRANSPORTER SUBFAMILY A ABCA"/>
    <property type="match status" value="1"/>
</dbReference>
<dbReference type="InterPro" id="IPR026082">
    <property type="entry name" value="ABCA"/>
</dbReference>
<accession>A0A3P3YGE7</accession>
<dbReference type="GO" id="GO:0016020">
    <property type="term" value="C:membrane"/>
    <property type="evidence" value="ECO:0007669"/>
    <property type="project" value="UniProtKB-SubCell"/>
</dbReference>
<dbReference type="Proteomes" id="UP000290189">
    <property type="component" value="Unassembled WGS sequence"/>
</dbReference>
<dbReference type="SUPFAM" id="SSF52540">
    <property type="entry name" value="P-loop containing nucleoside triphosphate hydrolases"/>
    <property type="match status" value="2"/>
</dbReference>
<dbReference type="EMBL" id="OVEO01000011">
    <property type="protein sequence ID" value="SPQ99257.1"/>
    <property type="molecule type" value="Genomic_DNA"/>
</dbReference>
<feature type="transmembrane region" description="Helical" evidence="10">
    <location>
        <begin position="1441"/>
        <end position="1458"/>
    </location>
</feature>
<evidence type="ECO:0000256" key="9">
    <source>
        <dbReference type="SAM" id="MobiDB-lite"/>
    </source>
</evidence>
<evidence type="ECO:0000256" key="6">
    <source>
        <dbReference type="ARBA" id="ARBA00022840"/>
    </source>
</evidence>
<feature type="transmembrane region" description="Helical" evidence="10">
    <location>
        <begin position="1416"/>
        <end position="1435"/>
    </location>
</feature>
<feature type="transmembrane region" description="Helical" evidence="10">
    <location>
        <begin position="350"/>
        <end position="368"/>
    </location>
</feature>
<dbReference type="InterPro" id="IPR017871">
    <property type="entry name" value="ABC_transporter-like_CS"/>
</dbReference>
<feature type="domain" description="ABC transporter" evidence="11">
    <location>
        <begin position="538"/>
        <end position="770"/>
    </location>
</feature>
<dbReference type="InterPro" id="IPR003593">
    <property type="entry name" value="AAA+_ATPase"/>
</dbReference>
<feature type="transmembrane region" description="Helical" evidence="10">
    <location>
        <begin position="236"/>
        <end position="259"/>
    </location>
</feature>
<dbReference type="InterPro" id="IPR003439">
    <property type="entry name" value="ABC_transporter-like_ATP-bd"/>
</dbReference>
<evidence type="ECO:0000256" key="5">
    <source>
        <dbReference type="ARBA" id="ARBA00022741"/>
    </source>
</evidence>
<evidence type="ECO:0000256" key="8">
    <source>
        <dbReference type="ARBA" id="ARBA00023136"/>
    </source>
</evidence>
<keyword evidence="5" id="KW-0547">Nucleotide-binding</keyword>
<feature type="transmembrane region" description="Helical" evidence="10">
    <location>
        <begin position="1470"/>
        <end position="1492"/>
    </location>
</feature>
<dbReference type="Gene3D" id="3.40.50.300">
    <property type="entry name" value="P-loop containing nucleotide triphosphate hydrolases"/>
    <property type="match status" value="2"/>
</dbReference>
<evidence type="ECO:0000256" key="1">
    <source>
        <dbReference type="ARBA" id="ARBA00004141"/>
    </source>
</evidence>
<feature type="transmembrane region" description="Helical" evidence="10">
    <location>
        <begin position="318"/>
        <end position="338"/>
    </location>
</feature>
<dbReference type="CDD" id="cd03263">
    <property type="entry name" value="ABC_subfamily_A"/>
    <property type="match status" value="2"/>
</dbReference>
<evidence type="ECO:0000256" key="10">
    <source>
        <dbReference type="SAM" id="Phobius"/>
    </source>
</evidence>
<evidence type="ECO:0000313" key="12">
    <source>
        <dbReference type="EMBL" id="SPQ99257.1"/>
    </source>
</evidence>
<comment type="similarity">
    <text evidence="2">Belongs to the ABC transporter superfamily. ABCA family.</text>
</comment>
<keyword evidence="7 10" id="KW-1133">Transmembrane helix</keyword>
<keyword evidence="3" id="KW-0813">Transport</keyword>
<geneLocation type="mitochondrion" evidence="12"/>
<keyword evidence="8 10" id="KW-0472">Membrane</keyword>
<dbReference type="PROSITE" id="PS00211">
    <property type="entry name" value="ABC_TRANSPORTER_1"/>
    <property type="match status" value="2"/>
</dbReference>
<gene>
    <name evidence="12" type="ORF">PLBR_LOCUS6472</name>
</gene>
<feature type="transmembrane region" description="Helical" evidence="10">
    <location>
        <begin position="1347"/>
        <end position="1372"/>
    </location>
</feature>
<evidence type="ECO:0000256" key="4">
    <source>
        <dbReference type="ARBA" id="ARBA00022692"/>
    </source>
</evidence>
<feature type="transmembrane region" description="Helical" evidence="10">
    <location>
        <begin position="1384"/>
        <end position="1404"/>
    </location>
</feature>
<evidence type="ECO:0000313" key="13">
    <source>
        <dbReference type="Proteomes" id="UP000290189"/>
    </source>
</evidence>
<feature type="domain" description="ABC transporter" evidence="11">
    <location>
        <begin position="1559"/>
        <end position="1789"/>
    </location>
</feature>
<dbReference type="PROSITE" id="PS50893">
    <property type="entry name" value="ABC_TRANSPORTER_2"/>
    <property type="match status" value="2"/>
</dbReference>
<organism evidence="12 13">
    <name type="scientific">Plasmodiophora brassicae</name>
    <name type="common">Clubroot disease agent</name>
    <dbReference type="NCBI Taxonomy" id="37360"/>
    <lineage>
        <taxon>Eukaryota</taxon>
        <taxon>Sar</taxon>
        <taxon>Rhizaria</taxon>
        <taxon>Endomyxa</taxon>
        <taxon>Phytomyxea</taxon>
        <taxon>Plasmodiophorida</taxon>
        <taxon>Plasmodiophoridae</taxon>
        <taxon>Plasmodiophora</taxon>
    </lineage>
</organism>
<dbReference type="GO" id="GO:0016887">
    <property type="term" value="F:ATP hydrolysis activity"/>
    <property type="evidence" value="ECO:0007669"/>
    <property type="project" value="InterPro"/>
</dbReference>
<dbReference type="InterPro" id="IPR027417">
    <property type="entry name" value="P-loop_NTPase"/>
</dbReference>
<evidence type="ECO:0000256" key="7">
    <source>
        <dbReference type="ARBA" id="ARBA00022989"/>
    </source>
</evidence>
<name>A0A3P3YGE7_PLABS</name>
<dbReference type="FunFam" id="3.40.50.300:FF:000335">
    <property type="entry name" value="ATP binding cassette subfamily A member 5"/>
    <property type="match status" value="1"/>
</dbReference>
<comment type="subcellular location">
    <subcellularLocation>
        <location evidence="1">Membrane</location>
        <topology evidence="1">Multi-pass membrane protein</topology>
    </subcellularLocation>
</comment>
<protein>
    <recommendedName>
        <fullName evidence="11">ABC transporter domain-containing protein</fullName>
    </recommendedName>
</protein>